<organism evidence="2 3">
    <name type="scientific">Aquatica leii</name>
    <dbReference type="NCBI Taxonomy" id="1421715"/>
    <lineage>
        <taxon>Eukaryota</taxon>
        <taxon>Metazoa</taxon>
        <taxon>Ecdysozoa</taxon>
        <taxon>Arthropoda</taxon>
        <taxon>Hexapoda</taxon>
        <taxon>Insecta</taxon>
        <taxon>Pterygota</taxon>
        <taxon>Neoptera</taxon>
        <taxon>Endopterygota</taxon>
        <taxon>Coleoptera</taxon>
        <taxon>Polyphaga</taxon>
        <taxon>Elateriformia</taxon>
        <taxon>Elateroidea</taxon>
        <taxon>Lampyridae</taxon>
        <taxon>Luciolinae</taxon>
        <taxon>Aquatica</taxon>
    </lineage>
</organism>
<evidence type="ECO:0000313" key="3">
    <source>
        <dbReference type="Proteomes" id="UP001353858"/>
    </source>
</evidence>
<evidence type="ECO:0000256" key="1">
    <source>
        <dbReference type="SAM" id="MobiDB-lite"/>
    </source>
</evidence>
<dbReference type="AlphaFoldDB" id="A0AAN7Q6M9"/>
<name>A0AAN7Q6M9_9COLE</name>
<sequence>MNPKNIFQLLKDVFEHPVYDFDSIITTEERHFASSLESLIKDAIYHLLVKTFDTLASEHENKRSDPVIVEEEFDNDFEEKPEGDTKKAKVPITTEYKTSAVEFWRQGKIKSLKTVQHRTCGIQDFLRESRLATTSSTPKKRGKKLAVSAGKGISVENFNQSSSDEDVELTESDDKEDSDEEEMETDRDDGTATIHGPNQDENQGCDNAVPDDINTINIGTFVLVKLTCPKEKFKFYIGDKSTLKLKMKESESSTSASYTGEEDKLSFMSLYVKQDVTNTLKVCASKLESLKNCERTSSTTVSSKEIMLGERMTEAIIDILQNFEFNEEDQLFLQDEVIPPVGSDQEETRRN</sequence>
<evidence type="ECO:0000313" key="2">
    <source>
        <dbReference type="EMBL" id="KAK4887509.1"/>
    </source>
</evidence>
<dbReference type="EMBL" id="JARPUR010000001">
    <property type="protein sequence ID" value="KAK4887509.1"/>
    <property type="molecule type" value="Genomic_DNA"/>
</dbReference>
<comment type="caution">
    <text evidence="2">The sequence shown here is derived from an EMBL/GenBank/DDBJ whole genome shotgun (WGS) entry which is preliminary data.</text>
</comment>
<reference evidence="3" key="1">
    <citation type="submission" date="2023-01" db="EMBL/GenBank/DDBJ databases">
        <title>Key to firefly adult light organ development and bioluminescence: homeobox transcription factors regulate luciferase expression and transportation to peroxisome.</title>
        <authorList>
            <person name="Fu X."/>
        </authorList>
    </citation>
    <scope>NUCLEOTIDE SEQUENCE [LARGE SCALE GENOMIC DNA]</scope>
</reference>
<keyword evidence="3" id="KW-1185">Reference proteome</keyword>
<protein>
    <submittedName>
        <fullName evidence="2">Uncharacterized protein</fullName>
    </submittedName>
</protein>
<feature type="compositionally biased region" description="Acidic residues" evidence="1">
    <location>
        <begin position="163"/>
        <end position="187"/>
    </location>
</feature>
<feature type="region of interest" description="Disordered" evidence="1">
    <location>
        <begin position="155"/>
        <end position="208"/>
    </location>
</feature>
<dbReference type="Proteomes" id="UP001353858">
    <property type="component" value="Unassembled WGS sequence"/>
</dbReference>
<gene>
    <name evidence="2" type="ORF">RN001_003780</name>
</gene>
<accession>A0AAN7Q6M9</accession>
<proteinExistence type="predicted"/>